<dbReference type="AlphaFoldDB" id="A0A4S8MH56"/>
<sequence>MDYRETLAHPELFQSLGISHRDGNGYLGHFYPWVFDPLKHNAVFKNKMQIPVGNPLPSLKFSQHKTVLLYGHRQQKLWVNSLMQKSRSSTYALRKRRQRVAQEWALSAEPYALISTPASGAITLALGIVIPKSFLYIPDFRDRNTSLTPEQTSYSRNPLDPMPN</sequence>
<organism evidence="1 2">
    <name type="scientific">Dendrothele bispora (strain CBS 962.96)</name>
    <dbReference type="NCBI Taxonomy" id="1314807"/>
    <lineage>
        <taxon>Eukaryota</taxon>
        <taxon>Fungi</taxon>
        <taxon>Dikarya</taxon>
        <taxon>Basidiomycota</taxon>
        <taxon>Agaricomycotina</taxon>
        <taxon>Agaricomycetes</taxon>
        <taxon>Agaricomycetidae</taxon>
        <taxon>Agaricales</taxon>
        <taxon>Agaricales incertae sedis</taxon>
        <taxon>Dendrothele</taxon>
    </lineage>
</organism>
<evidence type="ECO:0000313" key="1">
    <source>
        <dbReference type="EMBL" id="THV01474.1"/>
    </source>
</evidence>
<dbReference type="Proteomes" id="UP000297245">
    <property type="component" value="Unassembled WGS sequence"/>
</dbReference>
<evidence type="ECO:0000313" key="2">
    <source>
        <dbReference type="Proteomes" id="UP000297245"/>
    </source>
</evidence>
<protein>
    <submittedName>
        <fullName evidence="1">Uncharacterized protein</fullName>
    </submittedName>
</protein>
<proteinExistence type="predicted"/>
<accession>A0A4S8MH56</accession>
<gene>
    <name evidence="1" type="ORF">K435DRAFT_793282</name>
</gene>
<keyword evidence="2" id="KW-1185">Reference proteome</keyword>
<dbReference type="EMBL" id="ML179089">
    <property type="protein sequence ID" value="THV01474.1"/>
    <property type="molecule type" value="Genomic_DNA"/>
</dbReference>
<reference evidence="1 2" key="1">
    <citation type="journal article" date="2019" name="Nat. Ecol. Evol.">
        <title>Megaphylogeny resolves global patterns of mushroom evolution.</title>
        <authorList>
            <person name="Varga T."/>
            <person name="Krizsan K."/>
            <person name="Foldi C."/>
            <person name="Dima B."/>
            <person name="Sanchez-Garcia M."/>
            <person name="Sanchez-Ramirez S."/>
            <person name="Szollosi G.J."/>
            <person name="Szarkandi J.G."/>
            <person name="Papp V."/>
            <person name="Albert L."/>
            <person name="Andreopoulos W."/>
            <person name="Angelini C."/>
            <person name="Antonin V."/>
            <person name="Barry K.W."/>
            <person name="Bougher N.L."/>
            <person name="Buchanan P."/>
            <person name="Buyck B."/>
            <person name="Bense V."/>
            <person name="Catcheside P."/>
            <person name="Chovatia M."/>
            <person name="Cooper J."/>
            <person name="Damon W."/>
            <person name="Desjardin D."/>
            <person name="Finy P."/>
            <person name="Geml J."/>
            <person name="Haridas S."/>
            <person name="Hughes K."/>
            <person name="Justo A."/>
            <person name="Karasinski D."/>
            <person name="Kautmanova I."/>
            <person name="Kiss B."/>
            <person name="Kocsube S."/>
            <person name="Kotiranta H."/>
            <person name="LaButti K.M."/>
            <person name="Lechner B.E."/>
            <person name="Liimatainen K."/>
            <person name="Lipzen A."/>
            <person name="Lukacs Z."/>
            <person name="Mihaltcheva S."/>
            <person name="Morgado L.N."/>
            <person name="Niskanen T."/>
            <person name="Noordeloos M.E."/>
            <person name="Ohm R.A."/>
            <person name="Ortiz-Santana B."/>
            <person name="Ovrebo C."/>
            <person name="Racz N."/>
            <person name="Riley R."/>
            <person name="Savchenko A."/>
            <person name="Shiryaev A."/>
            <person name="Soop K."/>
            <person name="Spirin V."/>
            <person name="Szebenyi C."/>
            <person name="Tomsovsky M."/>
            <person name="Tulloss R.E."/>
            <person name="Uehling J."/>
            <person name="Grigoriev I.V."/>
            <person name="Vagvolgyi C."/>
            <person name="Papp T."/>
            <person name="Martin F.M."/>
            <person name="Miettinen O."/>
            <person name="Hibbett D.S."/>
            <person name="Nagy L.G."/>
        </authorList>
    </citation>
    <scope>NUCLEOTIDE SEQUENCE [LARGE SCALE GENOMIC DNA]</scope>
    <source>
        <strain evidence="1 2">CBS 962.96</strain>
    </source>
</reference>
<name>A0A4S8MH56_DENBC</name>